<evidence type="ECO:0000313" key="4">
    <source>
        <dbReference type="Proteomes" id="UP000239872"/>
    </source>
</evidence>
<dbReference type="Pfam" id="PF19408">
    <property type="entry name" value="PKD_6"/>
    <property type="match status" value="1"/>
</dbReference>
<dbReference type="InterPro" id="IPR057586">
    <property type="entry name" value="Ig_NUP210_16th"/>
</dbReference>
<feature type="domain" description="BIG2" evidence="2">
    <location>
        <begin position="416"/>
        <end position="486"/>
    </location>
</feature>
<dbReference type="AlphaFoldDB" id="A0A2S7SUD6"/>
<dbReference type="SMART" id="SM00635">
    <property type="entry name" value="BID_2"/>
    <property type="match status" value="2"/>
</dbReference>
<dbReference type="RefSeq" id="WP_105039257.1">
    <property type="nucleotide sequence ID" value="NZ_PPSL01000003.1"/>
</dbReference>
<evidence type="ECO:0000256" key="1">
    <source>
        <dbReference type="SAM" id="SignalP"/>
    </source>
</evidence>
<dbReference type="InterPro" id="IPR008964">
    <property type="entry name" value="Invasin/intimin_cell_adhesion"/>
</dbReference>
<dbReference type="OrthoDB" id="602611at2"/>
<dbReference type="InterPro" id="IPR013783">
    <property type="entry name" value="Ig-like_fold"/>
</dbReference>
<feature type="domain" description="BIG2" evidence="2">
    <location>
        <begin position="269"/>
        <end position="344"/>
    </location>
</feature>
<organism evidence="3 4">
    <name type="scientific">Flavipsychrobacter stenotrophus</name>
    <dbReference type="NCBI Taxonomy" id="2077091"/>
    <lineage>
        <taxon>Bacteria</taxon>
        <taxon>Pseudomonadati</taxon>
        <taxon>Bacteroidota</taxon>
        <taxon>Chitinophagia</taxon>
        <taxon>Chitinophagales</taxon>
        <taxon>Chitinophagaceae</taxon>
        <taxon>Flavipsychrobacter</taxon>
    </lineage>
</organism>
<evidence type="ECO:0000259" key="2">
    <source>
        <dbReference type="SMART" id="SM00635"/>
    </source>
</evidence>
<dbReference type="Pfam" id="PF13585">
    <property type="entry name" value="CHU_C"/>
    <property type="match status" value="1"/>
</dbReference>
<evidence type="ECO:0000313" key="3">
    <source>
        <dbReference type="EMBL" id="PQJ10529.1"/>
    </source>
</evidence>
<dbReference type="Pfam" id="PF25354">
    <property type="entry name" value="Ig_NUP210_16th"/>
    <property type="match status" value="1"/>
</dbReference>
<gene>
    <name evidence="3" type="ORF">CJD36_011175</name>
</gene>
<proteinExistence type="predicted"/>
<protein>
    <recommendedName>
        <fullName evidence="2">BIG2 domain-containing protein</fullName>
    </recommendedName>
</protein>
<feature type="signal peptide" evidence="1">
    <location>
        <begin position="1"/>
        <end position="27"/>
    </location>
</feature>
<accession>A0A2S7SUD6</accession>
<dbReference type="Gene3D" id="2.60.40.10">
    <property type="entry name" value="Immunoglobulins"/>
    <property type="match status" value="1"/>
</dbReference>
<keyword evidence="4" id="KW-1185">Reference proteome</keyword>
<dbReference type="InterPro" id="IPR049804">
    <property type="entry name" value="Choice_anch_L"/>
</dbReference>
<name>A0A2S7SUD6_9BACT</name>
<comment type="caution">
    <text evidence="3">The sequence shown here is derived from an EMBL/GenBank/DDBJ whole genome shotgun (WGS) entry which is preliminary data.</text>
</comment>
<sequence>MSFFKNVKSSICASLLCLSGFSGFAQMTVTPSSTATALSAALGGPGVTISSPVLTCNTLSNGTFNAAAATTIGTAGTPWGIPTGIVLSTGRVASAVGTAATLASNNMGFAGDPDLATLAGATTFDACVLEFDIIPTGDTIKFDYIFGSEEYNNSTCGPYNDAFAFFISGPGITGTANMALIPGTTIPVTVNTVNSGVPGPTYTLANCTSMGPGSPFTAYFNDNTGGTFLTMKGFTKVMTALHDVIPCNTYHLKIAIADAGNSVYDSEVFLKQGSISSHTVVSTAAVCAGSTITVTASPAGGTWSSSNNAVATVDPSTGVATGVSAGTADLTYTTGAGCFSVVTTTVHPIPTITGATSACIDATLAMTATPAGGTWSGGNPAIATITSAGVATGSTVGTVPVTYTSVAGCVVTGTFSVVNLAPITGVTTVCQGSTTNLANITTGGIWSSSTPAVAAVNATGVVSGISGGTSNITYSMGGGCYSTTTVTVTARPAPPVATAPQYCLGATAGSLTATGTGLLWYTIPTGGSGTLLAPTPLTTIAAPTTYYVTQTVGGCESIRTPVTVTINPLPIVAITGPIAACKGQTVAYADGAYPFAVTYQWTIPADLTLTAGSTTTSSAISVVATAAGTRSILLQVTNTVTGCVGYDTLTLVVTTPPDAVPFTPNDACLGDTIDLALVDHSDDAFTYNWTVDGVRMDVSPNLSIVAHNSNGGGPYLISWTTPGVHVISVQSYAVAGGCPSDPTFDTVKVHVLPDAQFQLTSFKNPPCLEDSIFFAARTFNYANTYEWTPAHSFYNQGGPSIWGQVETLVSDVTLTVTDPFGCKATSVQRINADACCRVSFPSAFTPNGDGNNDLFRPIFEEQGRDITSTTTPLPSHHRFHTFRINNRWGQTVFETTNNYPQWDGKLNGVPQDMGVFYYVLKYDCGGATLVQTGDVTLIR</sequence>
<keyword evidence="1" id="KW-0732">Signal</keyword>
<dbReference type="NCBIfam" id="NF038133">
    <property type="entry name" value="choice_anch_L"/>
    <property type="match status" value="1"/>
</dbReference>
<dbReference type="EMBL" id="PPSL01000003">
    <property type="protein sequence ID" value="PQJ10529.1"/>
    <property type="molecule type" value="Genomic_DNA"/>
</dbReference>
<dbReference type="SUPFAM" id="SSF49373">
    <property type="entry name" value="Invasin/intimin cell-adhesion fragments"/>
    <property type="match status" value="2"/>
</dbReference>
<dbReference type="InterPro" id="IPR003343">
    <property type="entry name" value="Big_2"/>
</dbReference>
<reference evidence="3 4" key="1">
    <citation type="submission" date="2018-01" db="EMBL/GenBank/DDBJ databases">
        <title>A novel member of the phylum Bacteroidetes isolated from glacier ice.</title>
        <authorList>
            <person name="Liu Q."/>
            <person name="Xin Y.-H."/>
        </authorList>
    </citation>
    <scope>NUCLEOTIDE SEQUENCE [LARGE SCALE GENOMIC DNA]</scope>
    <source>
        <strain evidence="3 4">RB1R16</strain>
    </source>
</reference>
<dbReference type="InterPro" id="IPR045829">
    <property type="entry name" value="PKD_6"/>
</dbReference>
<dbReference type="Proteomes" id="UP000239872">
    <property type="component" value="Unassembled WGS sequence"/>
</dbReference>
<dbReference type="Gene3D" id="2.60.40.1080">
    <property type="match status" value="2"/>
</dbReference>
<feature type="chain" id="PRO_5015554817" description="BIG2 domain-containing protein" evidence="1">
    <location>
        <begin position="28"/>
        <end position="939"/>
    </location>
</feature>